<protein>
    <submittedName>
        <fullName evidence="2">Uncharacterized protein</fullName>
    </submittedName>
</protein>
<keyword evidence="1" id="KW-0732">Signal</keyword>
<dbReference type="EMBL" id="BOQL01000014">
    <property type="protein sequence ID" value="GIM64782.1"/>
    <property type="molecule type" value="Genomic_DNA"/>
</dbReference>
<accession>A0A919S6F6</accession>
<reference evidence="2" key="1">
    <citation type="submission" date="2021-03" db="EMBL/GenBank/DDBJ databases">
        <title>Whole genome shotgun sequence of Actinoplanes auranticolor NBRC 12245.</title>
        <authorList>
            <person name="Komaki H."/>
            <person name="Tamura T."/>
        </authorList>
    </citation>
    <scope>NUCLEOTIDE SEQUENCE</scope>
    <source>
        <strain evidence="2">NBRC 12245</strain>
    </source>
</reference>
<organism evidence="2 3">
    <name type="scientific">Actinoplanes auranticolor</name>
    <dbReference type="NCBI Taxonomy" id="47988"/>
    <lineage>
        <taxon>Bacteria</taxon>
        <taxon>Bacillati</taxon>
        <taxon>Actinomycetota</taxon>
        <taxon>Actinomycetes</taxon>
        <taxon>Micromonosporales</taxon>
        <taxon>Micromonosporaceae</taxon>
        <taxon>Actinoplanes</taxon>
    </lineage>
</organism>
<dbReference type="Proteomes" id="UP000681340">
    <property type="component" value="Unassembled WGS sequence"/>
</dbReference>
<name>A0A919S6F6_9ACTN</name>
<dbReference type="RefSeq" id="WP_212987346.1">
    <property type="nucleotide sequence ID" value="NZ_BAABEA010000003.1"/>
</dbReference>
<sequence length="55" mass="5393">MSAKKLGRFTAGLFVALGLAFGGALAAAVDGSSAVAAAKTSPTAAVTAQFDFDWS</sequence>
<evidence type="ECO:0000256" key="1">
    <source>
        <dbReference type="SAM" id="SignalP"/>
    </source>
</evidence>
<comment type="caution">
    <text evidence="2">The sequence shown here is derived from an EMBL/GenBank/DDBJ whole genome shotgun (WGS) entry which is preliminary data.</text>
</comment>
<evidence type="ECO:0000313" key="2">
    <source>
        <dbReference type="EMBL" id="GIM64782.1"/>
    </source>
</evidence>
<gene>
    <name evidence="2" type="ORF">Aau02nite_12630</name>
</gene>
<keyword evidence="3" id="KW-1185">Reference proteome</keyword>
<proteinExistence type="predicted"/>
<feature type="signal peptide" evidence="1">
    <location>
        <begin position="1"/>
        <end position="26"/>
    </location>
</feature>
<evidence type="ECO:0000313" key="3">
    <source>
        <dbReference type="Proteomes" id="UP000681340"/>
    </source>
</evidence>
<dbReference type="AlphaFoldDB" id="A0A919S6F6"/>
<feature type="chain" id="PRO_5038350999" evidence="1">
    <location>
        <begin position="27"/>
        <end position="55"/>
    </location>
</feature>